<dbReference type="EMBL" id="JXTC01000883">
    <property type="protein sequence ID" value="PON35452.1"/>
    <property type="molecule type" value="Genomic_DNA"/>
</dbReference>
<evidence type="ECO:0000313" key="2">
    <source>
        <dbReference type="Proteomes" id="UP000237000"/>
    </source>
</evidence>
<protein>
    <submittedName>
        <fullName evidence="1">Uncharacterized protein</fullName>
    </submittedName>
</protein>
<dbReference type="Proteomes" id="UP000237000">
    <property type="component" value="Unassembled WGS sequence"/>
</dbReference>
<proteinExistence type="predicted"/>
<sequence>MSFPFTSYVQYRNGAFPAVTGHRRRRFFLVSS</sequence>
<organism evidence="1 2">
    <name type="scientific">Trema orientale</name>
    <name type="common">Charcoal tree</name>
    <name type="synonym">Celtis orientalis</name>
    <dbReference type="NCBI Taxonomy" id="63057"/>
    <lineage>
        <taxon>Eukaryota</taxon>
        <taxon>Viridiplantae</taxon>
        <taxon>Streptophyta</taxon>
        <taxon>Embryophyta</taxon>
        <taxon>Tracheophyta</taxon>
        <taxon>Spermatophyta</taxon>
        <taxon>Magnoliopsida</taxon>
        <taxon>eudicotyledons</taxon>
        <taxon>Gunneridae</taxon>
        <taxon>Pentapetalae</taxon>
        <taxon>rosids</taxon>
        <taxon>fabids</taxon>
        <taxon>Rosales</taxon>
        <taxon>Cannabaceae</taxon>
        <taxon>Trema</taxon>
    </lineage>
</organism>
<evidence type="ECO:0000313" key="1">
    <source>
        <dbReference type="EMBL" id="PON35452.1"/>
    </source>
</evidence>
<keyword evidence="2" id="KW-1185">Reference proteome</keyword>
<name>A0A2P5AFZ1_TREOI</name>
<dbReference type="AlphaFoldDB" id="A0A2P5AFZ1"/>
<comment type="caution">
    <text evidence="1">The sequence shown here is derived from an EMBL/GenBank/DDBJ whole genome shotgun (WGS) entry which is preliminary data.</text>
</comment>
<gene>
    <name evidence="1" type="ORF">TorRG33x02_351360</name>
</gene>
<reference evidence="2" key="1">
    <citation type="submission" date="2016-06" db="EMBL/GenBank/DDBJ databases">
        <title>Parallel loss of symbiosis genes in relatives of nitrogen-fixing non-legume Parasponia.</title>
        <authorList>
            <person name="Van Velzen R."/>
            <person name="Holmer R."/>
            <person name="Bu F."/>
            <person name="Rutten L."/>
            <person name="Van Zeijl A."/>
            <person name="Liu W."/>
            <person name="Santuari L."/>
            <person name="Cao Q."/>
            <person name="Sharma T."/>
            <person name="Shen D."/>
            <person name="Roswanjaya Y."/>
            <person name="Wardhani T."/>
            <person name="Kalhor M.S."/>
            <person name="Jansen J."/>
            <person name="Van den Hoogen J."/>
            <person name="Gungor B."/>
            <person name="Hartog M."/>
            <person name="Hontelez J."/>
            <person name="Verver J."/>
            <person name="Yang W.-C."/>
            <person name="Schijlen E."/>
            <person name="Repin R."/>
            <person name="Schilthuizen M."/>
            <person name="Schranz E."/>
            <person name="Heidstra R."/>
            <person name="Miyata K."/>
            <person name="Fedorova E."/>
            <person name="Kohlen W."/>
            <person name="Bisseling T."/>
            <person name="Smit S."/>
            <person name="Geurts R."/>
        </authorList>
    </citation>
    <scope>NUCLEOTIDE SEQUENCE [LARGE SCALE GENOMIC DNA]</scope>
    <source>
        <strain evidence="2">cv. RG33-2</strain>
    </source>
</reference>
<dbReference type="InParanoid" id="A0A2P5AFZ1"/>
<accession>A0A2P5AFZ1</accession>